<gene>
    <name evidence="1" type="ORF">EV212_104218</name>
</gene>
<sequence length="74" mass="8686">MSGIRRNAVCLTTILLPQSRKAVMTVNGKKKKYDCTTCPYPRYKDRSMIFCDVCIRKILDEQNRKKQRKDDADE</sequence>
<dbReference type="AlphaFoldDB" id="A0A4R2LC06"/>
<dbReference type="RefSeq" id="WP_165873311.1">
    <property type="nucleotide sequence ID" value="NZ_JANKAQ010000004.1"/>
</dbReference>
<proteinExistence type="predicted"/>
<organism evidence="1 2">
    <name type="scientific">Frisingicoccus caecimuris</name>
    <dbReference type="NCBI Taxonomy" id="1796636"/>
    <lineage>
        <taxon>Bacteria</taxon>
        <taxon>Bacillati</taxon>
        <taxon>Bacillota</taxon>
        <taxon>Clostridia</taxon>
        <taxon>Lachnospirales</taxon>
        <taxon>Lachnospiraceae</taxon>
        <taxon>Frisingicoccus</taxon>
    </lineage>
</organism>
<keyword evidence="2" id="KW-1185">Reference proteome</keyword>
<name>A0A4R2LC06_9FIRM</name>
<dbReference type="Proteomes" id="UP000295711">
    <property type="component" value="Unassembled WGS sequence"/>
</dbReference>
<reference evidence="1 2" key="1">
    <citation type="submission" date="2019-03" db="EMBL/GenBank/DDBJ databases">
        <title>Genomic Encyclopedia of Type Strains, Phase IV (KMG-IV): sequencing the most valuable type-strain genomes for metagenomic binning, comparative biology and taxonomic classification.</title>
        <authorList>
            <person name="Goeker M."/>
        </authorList>
    </citation>
    <scope>NUCLEOTIDE SEQUENCE [LARGE SCALE GENOMIC DNA]</scope>
    <source>
        <strain evidence="1 2">DSM 28559</strain>
    </source>
</reference>
<protein>
    <submittedName>
        <fullName evidence="1">Uncharacterized protein</fullName>
    </submittedName>
</protein>
<dbReference type="EMBL" id="SLXA01000004">
    <property type="protein sequence ID" value="TCO85162.1"/>
    <property type="molecule type" value="Genomic_DNA"/>
</dbReference>
<evidence type="ECO:0000313" key="2">
    <source>
        <dbReference type="Proteomes" id="UP000295711"/>
    </source>
</evidence>
<evidence type="ECO:0000313" key="1">
    <source>
        <dbReference type="EMBL" id="TCO85162.1"/>
    </source>
</evidence>
<comment type="caution">
    <text evidence="1">The sequence shown here is derived from an EMBL/GenBank/DDBJ whole genome shotgun (WGS) entry which is preliminary data.</text>
</comment>
<accession>A0A4R2LC06</accession>